<dbReference type="Gene3D" id="3.40.50.1000">
    <property type="entry name" value="HAD superfamily/HAD-like"/>
    <property type="match status" value="1"/>
</dbReference>
<dbReference type="CDD" id="cd07505">
    <property type="entry name" value="HAD_BPGM-like"/>
    <property type="match status" value="1"/>
</dbReference>
<dbReference type="Gene3D" id="1.10.150.240">
    <property type="entry name" value="Putative phosphatase, domain 2"/>
    <property type="match status" value="1"/>
</dbReference>
<dbReference type="SFLD" id="SFLDG01129">
    <property type="entry name" value="C1.5:_HAD__Beta-PGM__Phosphata"/>
    <property type="match status" value="1"/>
</dbReference>
<dbReference type="InterPro" id="IPR041492">
    <property type="entry name" value="HAD_2"/>
</dbReference>
<dbReference type="Proteomes" id="UP001175147">
    <property type="component" value="Unassembled WGS sequence"/>
</dbReference>
<proteinExistence type="predicted"/>
<dbReference type="InterPro" id="IPR051806">
    <property type="entry name" value="HAD-like_SPP"/>
</dbReference>
<gene>
    <name evidence="1" type="ORF">Q5M86_09570</name>
</gene>
<dbReference type="InterPro" id="IPR036412">
    <property type="entry name" value="HAD-like_sf"/>
</dbReference>
<dbReference type="PANTHER" id="PTHR43481:SF4">
    <property type="entry name" value="GLYCEROL-1-PHOSPHATE PHOSPHOHYDROLASE 1-RELATED"/>
    <property type="match status" value="1"/>
</dbReference>
<keyword evidence="2" id="KW-1185">Reference proteome</keyword>
<dbReference type="SUPFAM" id="SSF56784">
    <property type="entry name" value="HAD-like"/>
    <property type="match status" value="1"/>
</dbReference>
<dbReference type="NCBIfam" id="TIGR01509">
    <property type="entry name" value="HAD-SF-IA-v3"/>
    <property type="match status" value="1"/>
</dbReference>
<dbReference type="EMBL" id="JAUPBM010000128">
    <property type="protein sequence ID" value="MDO7021022.1"/>
    <property type="molecule type" value="Genomic_DNA"/>
</dbReference>
<name>A0ABT8YYR1_9SPIR</name>
<dbReference type="InterPro" id="IPR023214">
    <property type="entry name" value="HAD_sf"/>
</dbReference>
<evidence type="ECO:0000313" key="2">
    <source>
        <dbReference type="Proteomes" id="UP001175147"/>
    </source>
</evidence>
<sequence length="219" mass="25031">MNTIKIRGAIFDFDGTLVDSESLYTKALIHTASEMNALKDFDFKSLAGYQTNDIYDFLKNNGYYVPDNFFKEAEVYFHKIIETDLETFDGVIETLERLKSIDIVIASNSNIDYVKRMAEKKSIAKYIKDYSCHNEKLRAKPEADLFINAFEILKKYNNNIKKENVIIFEDSIAGVIGAKKTGIKTAAITNTYSKEELLKNGADITVDRIDKVLEYIEII</sequence>
<dbReference type="Pfam" id="PF13419">
    <property type="entry name" value="HAD_2"/>
    <property type="match status" value="1"/>
</dbReference>
<accession>A0ABT8YYR1</accession>
<dbReference type="SFLD" id="SFLDS00003">
    <property type="entry name" value="Haloacid_Dehalogenase"/>
    <property type="match status" value="1"/>
</dbReference>
<organism evidence="1 2">
    <name type="scientific">Brachyspira innocens</name>
    <dbReference type="NCBI Taxonomy" id="13264"/>
    <lineage>
        <taxon>Bacteria</taxon>
        <taxon>Pseudomonadati</taxon>
        <taxon>Spirochaetota</taxon>
        <taxon>Spirochaetia</taxon>
        <taxon>Brachyspirales</taxon>
        <taxon>Brachyspiraceae</taxon>
        <taxon>Brachyspira</taxon>
    </lineage>
</organism>
<evidence type="ECO:0000313" key="1">
    <source>
        <dbReference type="EMBL" id="MDO7021022.1"/>
    </source>
</evidence>
<dbReference type="PRINTS" id="PR00413">
    <property type="entry name" value="HADHALOGNASE"/>
</dbReference>
<comment type="caution">
    <text evidence="1">The sequence shown here is derived from an EMBL/GenBank/DDBJ whole genome shotgun (WGS) entry which is preliminary data.</text>
</comment>
<protein>
    <submittedName>
        <fullName evidence="1">HAD family phosphatase</fullName>
    </submittedName>
</protein>
<dbReference type="RefSeq" id="WP_304384374.1">
    <property type="nucleotide sequence ID" value="NZ_JAUPBL010000009.1"/>
</dbReference>
<dbReference type="InterPro" id="IPR006439">
    <property type="entry name" value="HAD-SF_hydro_IA"/>
</dbReference>
<reference evidence="1" key="1">
    <citation type="submission" date="2023-07" db="EMBL/GenBank/DDBJ databases">
        <title>Mucosal microbiota of week-old chicken and adult hens.</title>
        <authorList>
            <person name="Volf J."/>
            <person name="Karasova D."/>
            <person name="Crhanova M."/>
            <person name="Faldynova M."/>
            <person name="Prikrylova H."/>
            <person name="Zeman M."/>
            <person name="Babak V."/>
            <person name="Rajova J."/>
            <person name="Rychlik I."/>
        </authorList>
    </citation>
    <scope>NUCLEOTIDE SEQUENCE</scope>
    <source>
        <strain evidence="1">ET902</strain>
    </source>
</reference>
<dbReference type="InterPro" id="IPR023198">
    <property type="entry name" value="PGP-like_dom2"/>
</dbReference>
<dbReference type="PANTHER" id="PTHR43481">
    <property type="entry name" value="FRUCTOSE-1-PHOSPHATE PHOSPHATASE"/>
    <property type="match status" value="1"/>
</dbReference>